<feature type="transmembrane region" description="Helical" evidence="7">
    <location>
        <begin position="224"/>
        <end position="244"/>
    </location>
</feature>
<comment type="similarity">
    <text evidence="5">Belongs to the SAT4 family.</text>
</comment>
<feature type="transmembrane region" description="Helical" evidence="7">
    <location>
        <begin position="26"/>
        <end position="51"/>
    </location>
</feature>
<name>A0A225AL80_TALAT</name>
<dbReference type="InterPro" id="IPR052337">
    <property type="entry name" value="SAT4-like"/>
</dbReference>
<feature type="transmembrane region" description="Helical" evidence="7">
    <location>
        <begin position="264"/>
        <end position="285"/>
    </location>
</feature>
<evidence type="ECO:0000256" key="5">
    <source>
        <dbReference type="ARBA" id="ARBA00038359"/>
    </source>
</evidence>
<evidence type="ECO:0000313" key="9">
    <source>
        <dbReference type="EMBL" id="OKL59074.1"/>
    </source>
</evidence>
<reference evidence="9 10" key="1">
    <citation type="submission" date="2015-06" db="EMBL/GenBank/DDBJ databases">
        <title>Talaromyces atroroseus IBT 11181 draft genome.</title>
        <authorList>
            <person name="Rasmussen K.B."/>
            <person name="Rasmussen S."/>
            <person name="Petersen B."/>
            <person name="Sicheritz-Ponten T."/>
            <person name="Mortensen U.H."/>
            <person name="Thrane U."/>
        </authorList>
    </citation>
    <scope>NUCLEOTIDE SEQUENCE [LARGE SCALE GENOMIC DNA]</scope>
    <source>
        <strain evidence="9 10">IBT 11181</strain>
    </source>
</reference>
<sequence>MASTFAAAGPPPPGVTPNFIDPPDTLYCAIITTTSLIISITSVFAVCRLVARGMTARISLDDYLLVVAWSINVGYNAVLIWQSKTGFGRHLWDVRASDAVLISQQSWALELIYCPLMWLAKASLLFHLQGIFAPLKSGAVFIAIQVLIWANLAFYTAIFIAVIFMCSPQEKIWDSSITSGHCLNRNAEILAAGIFNCVSDVFIFVLPLWAIWHLHLSLKHKLGVSGVFLTGLVAVSSSLGRVIYSFRSTKTSDTTYVYAQVSLWTLAEIASILLCICFPAMPLFYKVVFRRKMLLRNGSYGSKPRRYRRQTTGAHQLQQQQQQHSLPPAGSMSSYWRKDQCYSCRSGAHCVLHGDATKSDCTTNIHGWSSGGTDEGITASIARGIGIARTHDGVDGIHQTISIELTSKRESAESTQDLV</sequence>
<dbReference type="Pfam" id="PF20684">
    <property type="entry name" value="Fung_rhodopsin"/>
    <property type="match status" value="1"/>
</dbReference>
<feature type="region of interest" description="Disordered" evidence="6">
    <location>
        <begin position="300"/>
        <end position="331"/>
    </location>
</feature>
<gene>
    <name evidence="9" type="ORF">UA08_05854</name>
</gene>
<comment type="subcellular location">
    <subcellularLocation>
        <location evidence="1">Membrane</location>
        <topology evidence="1">Multi-pass membrane protein</topology>
    </subcellularLocation>
</comment>
<feature type="transmembrane region" description="Helical" evidence="7">
    <location>
        <begin position="189"/>
        <end position="212"/>
    </location>
</feature>
<evidence type="ECO:0000313" key="10">
    <source>
        <dbReference type="Proteomes" id="UP000214365"/>
    </source>
</evidence>
<protein>
    <recommendedName>
        <fullName evidence="8">Rhodopsin domain-containing protein</fullName>
    </recommendedName>
</protein>
<feature type="transmembrane region" description="Helical" evidence="7">
    <location>
        <begin position="140"/>
        <end position="165"/>
    </location>
</feature>
<evidence type="ECO:0000256" key="2">
    <source>
        <dbReference type="ARBA" id="ARBA00022692"/>
    </source>
</evidence>
<evidence type="ECO:0000256" key="4">
    <source>
        <dbReference type="ARBA" id="ARBA00023136"/>
    </source>
</evidence>
<evidence type="ECO:0000256" key="7">
    <source>
        <dbReference type="SAM" id="Phobius"/>
    </source>
</evidence>
<dbReference type="AlphaFoldDB" id="A0A225AL80"/>
<comment type="caution">
    <text evidence="9">The sequence shown here is derived from an EMBL/GenBank/DDBJ whole genome shotgun (WGS) entry which is preliminary data.</text>
</comment>
<dbReference type="EMBL" id="LFMY01000008">
    <property type="protein sequence ID" value="OKL59074.1"/>
    <property type="molecule type" value="Genomic_DNA"/>
</dbReference>
<evidence type="ECO:0000256" key="6">
    <source>
        <dbReference type="SAM" id="MobiDB-lite"/>
    </source>
</evidence>
<keyword evidence="4 7" id="KW-0472">Membrane</keyword>
<feature type="transmembrane region" description="Helical" evidence="7">
    <location>
        <begin position="63"/>
        <end position="82"/>
    </location>
</feature>
<proteinExistence type="inferred from homology"/>
<evidence type="ECO:0000259" key="8">
    <source>
        <dbReference type="Pfam" id="PF20684"/>
    </source>
</evidence>
<dbReference type="PANTHER" id="PTHR33048:SF47">
    <property type="entry name" value="INTEGRAL MEMBRANE PROTEIN-RELATED"/>
    <property type="match status" value="1"/>
</dbReference>
<evidence type="ECO:0000256" key="1">
    <source>
        <dbReference type="ARBA" id="ARBA00004141"/>
    </source>
</evidence>
<dbReference type="OrthoDB" id="10017208at2759"/>
<dbReference type="GO" id="GO:0016020">
    <property type="term" value="C:membrane"/>
    <property type="evidence" value="ECO:0007669"/>
    <property type="project" value="UniProtKB-SubCell"/>
</dbReference>
<dbReference type="GeneID" id="31005610"/>
<feature type="compositionally biased region" description="Low complexity" evidence="6">
    <location>
        <begin position="310"/>
        <end position="330"/>
    </location>
</feature>
<dbReference type="PANTHER" id="PTHR33048">
    <property type="entry name" value="PTH11-LIKE INTEGRAL MEMBRANE PROTEIN (AFU_ORTHOLOGUE AFUA_5G11245)"/>
    <property type="match status" value="1"/>
</dbReference>
<dbReference type="RefSeq" id="XP_020119195.1">
    <property type="nucleotide sequence ID" value="XM_020268169.1"/>
</dbReference>
<dbReference type="Proteomes" id="UP000214365">
    <property type="component" value="Unassembled WGS sequence"/>
</dbReference>
<keyword evidence="2 7" id="KW-0812">Transmembrane</keyword>
<feature type="domain" description="Rhodopsin" evidence="8">
    <location>
        <begin position="48"/>
        <end position="281"/>
    </location>
</feature>
<accession>A0A225AL80</accession>
<dbReference type="STRING" id="1441469.A0A225AL80"/>
<dbReference type="InterPro" id="IPR049326">
    <property type="entry name" value="Rhodopsin_dom_fungi"/>
</dbReference>
<evidence type="ECO:0000256" key="3">
    <source>
        <dbReference type="ARBA" id="ARBA00022989"/>
    </source>
</evidence>
<keyword evidence="10" id="KW-1185">Reference proteome</keyword>
<keyword evidence="3 7" id="KW-1133">Transmembrane helix</keyword>
<organism evidence="9 10">
    <name type="scientific">Talaromyces atroroseus</name>
    <dbReference type="NCBI Taxonomy" id="1441469"/>
    <lineage>
        <taxon>Eukaryota</taxon>
        <taxon>Fungi</taxon>
        <taxon>Dikarya</taxon>
        <taxon>Ascomycota</taxon>
        <taxon>Pezizomycotina</taxon>
        <taxon>Eurotiomycetes</taxon>
        <taxon>Eurotiomycetidae</taxon>
        <taxon>Eurotiales</taxon>
        <taxon>Trichocomaceae</taxon>
        <taxon>Talaromyces</taxon>
        <taxon>Talaromyces sect. Trachyspermi</taxon>
    </lineage>
</organism>